<reference evidence="13" key="2">
    <citation type="submission" date="2023-05" db="EMBL/GenBank/DDBJ databases">
        <authorList>
            <consortium name="Lawrence Berkeley National Laboratory"/>
            <person name="Steindorff A."/>
            <person name="Hensen N."/>
            <person name="Bonometti L."/>
            <person name="Westerberg I."/>
            <person name="Brannstrom I.O."/>
            <person name="Guillou S."/>
            <person name="Cros-Aarteil S."/>
            <person name="Calhoun S."/>
            <person name="Haridas S."/>
            <person name="Kuo A."/>
            <person name="Mondo S."/>
            <person name="Pangilinan J."/>
            <person name="Riley R."/>
            <person name="Labutti K."/>
            <person name="Andreopoulos B."/>
            <person name="Lipzen A."/>
            <person name="Chen C."/>
            <person name="Yanf M."/>
            <person name="Daum C."/>
            <person name="Ng V."/>
            <person name="Clum A."/>
            <person name="Ohm R."/>
            <person name="Martin F."/>
            <person name="Silar P."/>
            <person name="Natvig D."/>
            <person name="Lalanne C."/>
            <person name="Gautier V."/>
            <person name="Ament-Velasquez S.L."/>
            <person name="Kruys A."/>
            <person name="Hutchinson M.I."/>
            <person name="Powell A.J."/>
            <person name="Barry K."/>
            <person name="Miller A.N."/>
            <person name="Grigoriev I.V."/>
            <person name="Debuchy R."/>
            <person name="Gladieux P."/>
            <person name="Thoren M.H."/>
            <person name="Johannesson H."/>
        </authorList>
    </citation>
    <scope>NUCLEOTIDE SEQUENCE</scope>
    <source>
        <strain evidence="13">CBS 508.74</strain>
    </source>
</reference>
<dbReference type="PRINTS" id="PR01210">
    <property type="entry name" value="GGTRANSPTASE"/>
</dbReference>
<keyword evidence="14" id="KW-1185">Reference proteome</keyword>
<gene>
    <name evidence="13" type="ORF">N656DRAFT_787374</name>
</gene>
<keyword evidence="4" id="KW-0645">Protease</keyword>
<dbReference type="GO" id="GO:0005886">
    <property type="term" value="C:plasma membrane"/>
    <property type="evidence" value="ECO:0007669"/>
    <property type="project" value="TreeGrafter"/>
</dbReference>
<feature type="region of interest" description="Disordered" evidence="12">
    <location>
        <begin position="1"/>
        <end position="21"/>
    </location>
</feature>
<keyword evidence="5" id="KW-0808">Transferase</keyword>
<comment type="catalytic activity">
    <reaction evidence="2">
        <text>glutathione + H2O = L-cysteinylglycine + L-glutamate</text>
        <dbReference type="Rhea" id="RHEA:28807"/>
        <dbReference type="ChEBI" id="CHEBI:15377"/>
        <dbReference type="ChEBI" id="CHEBI:29985"/>
        <dbReference type="ChEBI" id="CHEBI:57925"/>
        <dbReference type="ChEBI" id="CHEBI:61694"/>
        <dbReference type="EC" id="3.4.19.13"/>
    </reaction>
</comment>
<feature type="binding site" evidence="11">
    <location>
        <position position="86"/>
    </location>
    <ligand>
        <name>L-glutamate</name>
        <dbReference type="ChEBI" id="CHEBI:29985"/>
    </ligand>
</feature>
<keyword evidence="7" id="KW-0325">Glycoprotein</keyword>
<dbReference type="GO" id="GO:0006751">
    <property type="term" value="P:glutathione catabolic process"/>
    <property type="evidence" value="ECO:0007669"/>
    <property type="project" value="InterPro"/>
</dbReference>
<sequence length="518" mass="56308">MPWDTDLAHQGRRSDSNGKRGAVASESSICSRIGVDIIGIGGTAADAMVATTLCVGTIGMYHSGIGGGGFMLVRDKHGRYETIDYRETAPAAASRDMYGGDDQASIIGGLAVGVPGELRGLQYLHRKYGALPWKTLVMPSVRIARYGFQVTEDLVRYMKSASVNDTFLVSDPVWAEDFAPNAKSMIDHIRLKNGTMTLDDLRNYTVEVKPPLSITYRDFRLFATEAPSSGAVLLSMLKTMDQYPVQDLADSNLTTHRFVEAMKFAYGARQQLGDPAFIRHMETYQQQMLSDDQARQIRHRILDNQTQPVEAYNPESVYAAESEGTSHIVTADSSGLTVTSTTTINLLFGARIMTPDTGIILNNEMNDFSLPNKNNSFGFPPSPSNFISPRKRPLSSITPLIVEHACNGTLFFATGAAGGSRIISATAQAAWHVLASAKSMRDAIAAPRLHHQLMPDVLLVEQGLGFDNATFADLKSKGHNVEWIAPGLSAVQGVMRFGDGRFDAVGETRQVNSGGYTI</sequence>
<dbReference type="InterPro" id="IPR043137">
    <property type="entry name" value="GGT_ssub_C"/>
</dbReference>
<dbReference type="EMBL" id="MU853334">
    <property type="protein sequence ID" value="KAK4115726.1"/>
    <property type="molecule type" value="Genomic_DNA"/>
</dbReference>
<dbReference type="PANTHER" id="PTHR11686">
    <property type="entry name" value="GAMMA GLUTAMYL TRANSPEPTIDASE"/>
    <property type="match status" value="1"/>
</dbReference>
<dbReference type="GeneID" id="89940726"/>
<evidence type="ECO:0000256" key="1">
    <source>
        <dbReference type="ARBA" id="ARBA00001049"/>
    </source>
</evidence>
<proteinExistence type="inferred from homology"/>
<dbReference type="InterPro" id="IPR029055">
    <property type="entry name" value="Ntn_hydrolases_N"/>
</dbReference>
<feature type="active site" description="Nucleophile" evidence="10">
    <location>
        <position position="325"/>
    </location>
</feature>
<evidence type="ECO:0000256" key="3">
    <source>
        <dbReference type="ARBA" id="ARBA00009381"/>
    </source>
</evidence>
<comment type="similarity">
    <text evidence="3">Belongs to the gamma-glutamyltransferase family.</text>
</comment>
<evidence type="ECO:0000256" key="8">
    <source>
        <dbReference type="ARBA" id="ARBA00023315"/>
    </source>
</evidence>
<comment type="caution">
    <text evidence="13">The sequence shown here is derived from an EMBL/GenBank/DDBJ whole genome shotgun (WGS) entry which is preliminary data.</text>
</comment>
<dbReference type="FunFam" id="3.60.20.40:FF:000008">
    <property type="entry name" value="Gamma-glutamyltranspeptidase (Eurofung)"/>
    <property type="match status" value="1"/>
</dbReference>
<evidence type="ECO:0000256" key="12">
    <source>
        <dbReference type="SAM" id="MobiDB-lite"/>
    </source>
</evidence>
<dbReference type="GO" id="GO:0006508">
    <property type="term" value="P:proteolysis"/>
    <property type="evidence" value="ECO:0007669"/>
    <property type="project" value="UniProtKB-KW"/>
</dbReference>
<dbReference type="PANTHER" id="PTHR11686:SF62">
    <property type="entry name" value="GLUTATHIONE HYDROLASE"/>
    <property type="match status" value="1"/>
</dbReference>
<keyword evidence="6" id="KW-0378">Hydrolase</keyword>
<reference evidence="13" key="1">
    <citation type="journal article" date="2023" name="Mol. Phylogenet. Evol.">
        <title>Genome-scale phylogeny and comparative genomics of the fungal order Sordariales.</title>
        <authorList>
            <person name="Hensen N."/>
            <person name="Bonometti L."/>
            <person name="Westerberg I."/>
            <person name="Brannstrom I.O."/>
            <person name="Guillou S."/>
            <person name="Cros-Aarteil S."/>
            <person name="Calhoun S."/>
            <person name="Haridas S."/>
            <person name="Kuo A."/>
            <person name="Mondo S."/>
            <person name="Pangilinan J."/>
            <person name="Riley R."/>
            <person name="LaButti K."/>
            <person name="Andreopoulos B."/>
            <person name="Lipzen A."/>
            <person name="Chen C."/>
            <person name="Yan M."/>
            <person name="Daum C."/>
            <person name="Ng V."/>
            <person name="Clum A."/>
            <person name="Steindorff A."/>
            <person name="Ohm R.A."/>
            <person name="Martin F."/>
            <person name="Silar P."/>
            <person name="Natvig D.O."/>
            <person name="Lalanne C."/>
            <person name="Gautier V."/>
            <person name="Ament-Velasquez S.L."/>
            <person name="Kruys A."/>
            <person name="Hutchinson M.I."/>
            <person name="Powell A.J."/>
            <person name="Barry K."/>
            <person name="Miller A.N."/>
            <person name="Grigoriev I.V."/>
            <person name="Debuchy R."/>
            <person name="Gladieux P."/>
            <person name="Hiltunen Thoren M."/>
            <person name="Johannesson H."/>
        </authorList>
    </citation>
    <scope>NUCLEOTIDE SEQUENCE</scope>
    <source>
        <strain evidence="13">CBS 508.74</strain>
    </source>
</reference>
<dbReference type="FunFam" id="1.10.246.130:FF:000005">
    <property type="entry name" value="Gamma-glutamyltranspeptidase 1, putative"/>
    <property type="match status" value="1"/>
</dbReference>
<feature type="binding site" evidence="11">
    <location>
        <begin position="395"/>
        <end position="396"/>
    </location>
    <ligand>
        <name>L-glutamate</name>
        <dbReference type="ChEBI" id="CHEBI:29985"/>
    </ligand>
</feature>
<evidence type="ECO:0000256" key="7">
    <source>
        <dbReference type="ARBA" id="ARBA00023180"/>
    </source>
</evidence>
<protein>
    <submittedName>
        <fullName evidence="13">Gamma-glutamyltranspeptidase-like protein</fullName>
    </submittedName>
</protein>
<dbReference type="Proteomes" id="UP001302812">
    <property type="component" value="Unassembled WGS sequence"/>
</dbReference>
<feature type="binding site" evidence="11">
    <location>
        <begin position="343"/>
        <end position="345"/>
    </location>
    <ligand>
        <name>L-glutamate</name>
        <dbReference type="ChEBI" id="CHEBI:29985"/>
    </ligand>
</feature>
<evidence type="ECO:0000256" key="2">
    <source>
        <dbReference type="ARBA" id="ARBA00001089"/>
    </source>
</evidence>
<comment type="catalytic activity">
    <reaction evidence="9">
        <text>an N-terminal (5-L-glutamyl)-[peptide] + an alpha-amino acid = 5-L-glutamyl amino acid + an N-terminal L-alpha-aminoacyl-[peptide]</text>
        <dbReference type="Rhea" id="RHEA:23904"/>
        <dbReference type="Rhea" id="RHEA-COMP:9780"/>
        <dbReference type="Rhea" id="RHEA-COMP:9795"/>
        <dbReference type="ChEBI" id="CHEBI:77644"/>
        <dbReference type="ChEBI" id="CHEBI:78597"/>
        <dbReference type="ChEBI" id="CHEBI:78599"/>
        <dbReference type="ChEBI" id="CHEBI:78608"/>
        <dbReference type="EC" id="2.3.2.2"/>
    </reaction>
</comment>
<dbReference type="GO" id="GO:0103068">
    <property type="term" value="F:leukotriene C4 gamma-glutamyl transferase activity"/>
    <property type="evidence" value="ECO:0007669"/>
    <property type="project" value="UniProtKB-EC"/>
</dbReference>
<evidence type="ECO:0000256" key="6">
    <source>
        <dbReference type="ARBA" id="ARBA00022801"/>
    </source>
</evidence>
<feature type="binding site" evidence="11">
    <location>
        <position position="419"/>
    </location>
    <ligand>
        <name>L-glutamate</name>
        <dbReference type="ChEBI" id="CHEBI:29985"/>
    </ligand>
</feature>
<feature type="compositionally biased region" description="Basic and acidic residues" evidence="12">
    <location>
        <begin position="1"/>
        <end position="18"/>
    </location>
</feature>
<dbReference type="Pfam" id="PF01019">
    <property type="entry name" value="G_glu_transpept"/>
    <property type="match status" value="1"/>
</dbReference>
<dbReference type="SUPFAM" id="SSF56235">
    <property type="entry name" value="N-terminal nucleophile aminohydrolases (Ntn hydrolases)"/>
    <property type="match status" value="1"/>
</dbReference>
<dbReference type="InterPro" id="IPR000101">
    <property type="entry name" value="GGT_peptidase"/>
</dbReference>
<dbReference type="GO" id="GO:0036374">
    <property type="term" value="F:glutathione hydrolase activity"/>
    <property type="evidence" value="ECO:0007669"/>
    <property type="project" value="UniProtKB-EC"/>
</dbReference>
<name>A0AAN6TKG8_9PEZI</name>
<evidence type="ECO:0000313" key="13">
    <source>
        <dbReference type="EMBL" id="KAK4115726.1"/>
    </source>
</evidence>
<evidence type="ECO:0000256" key="11">
    <source>
        <dbReference type="PIRSR" id="PIRSR600101-2"/>
    </source>
</evidence>
<comment type="catalytic activity">
    <reaction evidence="1">
        <text>an S-substituted glutathione + H2O = an S-substituted L-cysteinylglycine + L-glutamate</text>
        <dbReference type="Rhea" id="RHEA:59468"/>
        <dbReference type="ChEBI" id="CHEBI:15377"/>
        <dbReference type="ChEBI" id="CHEBI:29985"/>
        <dbReference type="ChEBI" id="CHEBI:90779"/>
        <dbReference type="ChEBI" id="CHEBI:143103"/>
        <dbReference type="EC" id="3.4.19.13"/>
    </reaction>
</comment>
<feature type="binding site" evidence="11">
    <location>
        <position position="367"/>
    </location>
    <ligand>
        <name>L-glutamate</name>
        <dbReference type="ChEBI" id="CHEBI:29985"/>
    </ligand>
</feature>
<evidence type="ECO:0000256" key="4">
    <source>
        <dbReference type="ARBA" id="ARBA00022670"/>
    </source>
</evidence>
<evidence type="ECO:0000256" key="10">
    <source>
        <dbReference type="PIRSR" id="PIRSR600101-1"/>
    </source>
</evidence>
<dbReference type="AlphaFoldDB" id="A0AAN6TKG8"/>
<keyword evidence="8" id="KW-0012">Acyltransferase</keyword>
<dbReference type="Gene3D" id="3.60.20.40">
    <property type="match status" value="1"/>
</dbReference>
<accession>A0AAN6TKG8</accession>
<dbReference type="InterPro" id="IPR043138">
    <property type="entry name" value="GGT_lsub"/>
</dbReference>
<evidence type="ECO:0000256" key="9">
    <source>
        <dbReference type="ARBA" id="ARBA00047417"/>
    </source>
</evidence>
<evidence type="ECO:0000256" key="5">
    <source>
        <dbReference type="ARBA" id="ARBA00022679"/>
    </source>
</evidence>
<evidence type="ECO:0000313" key="14">
    <source>
        <dbReference type="Proteomes" id="UP001302812"/>
    </source>
</evidence>
<dbReference type="Gene3D" id="1.10.246.130">
    <property type="match status" value="1"/>
</dbReference>
<dbReference type="RefSeq" id="XP_064673296.1">
    <property type="nucleotide sequence ID" value="XM_064816601.1"/>
</dbReference>
<organism evidence="13 14">
    <name type="scientific">Canariomyces notabilis</name>
    <dbReference type="NCBI Taxonomy" id="2074819"/>
    <lineage>
        <taxon>Eukaryota</taxon>
        <taxon>Fungi</taxon>
        <taxon>Dikarya</taxon>
        <taxon>Ascomycota</taxon>
        <taxon>Pezizomycotina</taxon>
        <taxon>Sordariomycetes</taxon>
        <taxon>Sordariomycetidae</taxon>
        <taxon>Sordariales</taxon>
        <taxon>Chaetomiaceae</taxon>
        <taxon>Canariomyces</taxon>
    </lineage>
</organism>